<evidence type="ECO:0000313" key="1">
    <source>
        <dbReference type="EMBL" id="SVA82334.1"/>
    </source>
</evidence>
<reference evidence="1" key="1">
    <citation type="submission" date="2018-05" db="EMBL/GenBank/DDBJ databases">
        <authorList>
            <person name="Lanie J.A."/>
            <person name="Ng W.-L."/>
            <person name="Kazmierczak K.M."/>
            <person name="Andrzejewski T.M."/>
            <person name="Davidsen T.M."/>
            <person name="Wayne K.J."/>
            <person name="Tettelin H."/>
            <person name="Glass J.I."/>
            <person name="Rusch D."/>
            <person name="Podicherti R."/>
            <person name="Tsui H.-C.T."/>
            <person name="Winkler M.E."/>
        </authorList>
    </citation>
    <scope>NUCLEOTIDE SEQUENCE</scope>
</reference>
<gene>
    <name evidence="1" type="ORF">METZ01_LOCUS135188</name>
</gene>
<proteinExistence type="predicted"/>
<protein>
    <submittedName>
        <fullName evidence="1">Uncharacterized protein</fullName>
    </submittedName>
</protein>
<organism evidence="1">
    <name type="scientific">marine metagenome</name>
    <dbReference type="NCBI Taxonomy" id="408172"/>
    <lineage>
        <taxon>unclassified sequences</taxon>
        <taxon>metagenomes</taxon>
        <taxon>ecological metagenomes</taxon>
    </lineage>
</organism>
<dbReference type="EMBL" id="UINC01019447">
    <property type="protein sequence ID" value="SVA82334.1"/>
    <property type="molecule type" value="Genomic_DNA"/>
</dbReference>
<accession>A0A381YZI7</accession>
<name>A0A381YZI7_9ZZZZ</name>
<dbReference type="AlphaFoldDB" id="A0A381YZI7"/>
<sequence>MLEQFLEKDSGLKWLAETPWFNQQYSITN</sequence>